<name>A0ABS9HZW9_9GAMM</name>
<feature type="domain" description="Aminotransferase class V" evidence="2">
    <location>
        <begin position="66"/>
        <end position="312"/>
    </location>
</feature>
<evidence type="ECO:0000256" key="1">
    <source>
        <dbReference type="ARBA" id="ARBA00022898"/>
    </source>
</evidence>
<dbReference type="GO" id="GO:0008483">
    <property type="term" value="F:transaminase activity"/>
    <property type="evidence" value="ECO:0007669"/>
    <property type="project" value="UniProtKB-KW"/>
</dbReference>
<dbReference type="Gene3D" id="3.90.1150.10">
    <property type="entry name" value="Aspartate Aminotransferase, domain 1"/>
    <property type="match status" value="1"/>
</dbReference>
<keyword evidence="3" id="KW-0032">Aminotransferase</keyword>
<evidence type="ECO:0000259" key="2">
    <source>
        <dbReference type="Pfam" id="PF00266"/>
    </source>
</evidence>
<reference evidence="4" key="1">
    <citation type="submission" date="2022-01" db="EMBL/GenBank/DDBJ databases">
        <title>Lysobacter chinensis sp. nov., a bacterium isolated from cow dung compost.</title>
        <authorList>
            <person name="Zhou L.Y."/>
        </authorList>
    </citation>
    <scope>NUCLEOTIDE SEQUENCE [LARGE SCALE GENOMIC DNA]</scope>
    <source>
        <strain evidence="4">TLK-CK17</strain>
    </source>
</reference>
<dbReference type="InterPro" id="IPR015424">
    <property type="entry name" value="PyrdxlP-dep_Trfase"/>
</dbReference>
<dbReference type="InterPro" id="IPR000192">
    <property type="entry name" value="Aminotrans_V_dom"/>
</dbReference>
<protein>
    <submittedName>
        <fullName evidence="3">Aminotransferase class V-fold PLP-dependent enzyme</fullName>
    </submittedName>
</protein>
<comment type="caution">
    <text evidence="3">The sequence shown here is derived from an EMBL/GenBank/DDBJ whole genome shotgun (WGS) entry which is preliminary data.</text>
</comment>
<dbReference type="EMBL" id="JAKJPO010000019">
    <property type="protein sequence ID" value="MCF7223684.1"/>
    <property type="molecule type" value="Genomic_DNA"/>
</dbReference>
<proteinExistence type="predicted"/>
<gene>
    <name evidence="3" type="ORF">L3V18_18130</name>
</gene>
<reference evidence="3 4" key="2">
    <citation type="submission" date="2022-01" db="EMBL/GenBank/DDBJ databases">
        <title>Lysobacter chinensis sp. nov., a bacterium isolated from cow dung compost.</title>
        <authorList>
            <person name="Liu Y."/>
        </authorList>
    </citation>
    <scope>NUCLEOTIDE SEQUENCE [LARGE SCALE GENOMIC DNA]</scope>
    <source>
        <strain evidence="3 4">TLK-CK17</strain>
    </source>
</reference>
<dbReference type="Pfam" id="PF00266">
    <property type="entry name" value="Aminotran_5"/>
    <property type="match status" value="1"/>
</dbReference>
<keyword evidence="3" id="KW-0808">Transferase</keyword>
<evidence type="ECO:0000313" key="4">
    <source>
        <dbReference type="Proteomes" id="UP001430796"/>
    </source>
</evidence>
<dbReference type="Proteomes" id="UP001430796">
    <property type="component" value="Unassembled WGS sequence"/>
</dbReference>
<dbReference type="InterPro" id="IPR015421">
    <property type="entry name" value="PyrdxlP-dep_Trfase_major"/>
</dbReference>
<evidence type="ECO:0000313" key="3">
    <source>
        <dbReference type="EMBL" id="MCF7223684.1"/>
    </source>
</evidence>
<dbReference type="Gene3D" id="3.40.640.10">
    <property type="entry name" value="Type I PLP-dependent aspartate aminotransferase-like (Major domain)"/>
    <property type="match status" value="1"/>
</dbReference>
<accession>A0ABS9HZW9</accession>
<organism evidence="3 4">
    <name type="scientific">Marilutibacter chinensis</name>
    <dbReference type="NCBI Taxonomy" id="2912247"/>
    <lineage>
        <taxon>Bacteria</taxon>
        <taxon>Pseudomonadati</taxon>
        <taxon>Pseudomonadota</taxon>
        <taxon>Gammaproteobacteria</taxon>
        <taxon>Lysobacterales</taxon>
        <taxon>Lysobacteraceae</taxon>
        <taxon>Marilutibacter</taxon>
    </lineage>
</organism>
<dbReference type="SUPFAM" id="SSF53383">
    <property type="entry name" value="PLP-dependent transferases"/>
    <property type="match status" value="1"/>
</dbReference>
<keyword evidence="1" id="KW-0663">Pyridoxal phosphate</keyword>
<dbReference type="InterPro" id="IPR015422">
    <property type="entry name" value="PyrdxlP-dep_Trfase_small"/>
</dbReference>
<keyword evidence="4" id="KW-1185">Reference proteome</keyword>
<dbReference type="PANTHER" id="PTHR43586">
    <property type="entry name" value="CYSTEINE DESULFURASE"/>
    <property type="match status" value="1"/>
</dbReference>
<dbReference type="PANTHER" id="PTHR43586:SF15">
    <property type="entry name" value="BLR3095 PROTEIN"/>
    <property type="match status" value="1"/>
</dbReference>
<sequence length="400" mass="42671">MQPQMTSTTTLNDDARLAAMFATPHGTLHLDSAAHGPRLRGVQAAAEATLAESIAPWRIGMQAWNDAIERVRSLAACFFEGDAFDGDGDGVALVPSAGYALSLAARNLQLGAGDKVLVLAGQFPSNLLPWQQRCAETGASLVEVRRAPGQDWTGAVLAALEADPAIRVLALPQAHWHDGALLDLDRISAQARACDAALVLDLSQSLGALPADVSRWQPQFAVAVGHKWLLGSYGLAYLWVAPHWREHGRPLEQNWFAREHDAAMASPLQPPAYRPGARRFDAGGIAHAQKLAMAAVALAQLQAWGVAGLSQALGTRTAAFDAVLREYGLEDWITPGHAPHLLGLRPPPERIDTAAQALAAAGAVFTRRHGLLRIAPHLQVTVAQMRVLAERVVAAAQKHP</sequence>